<evidence type="ECO:0000313" key="1">
    <source>
        <dbReference type="EMBL" id="TQV89599.1"/>
    </source>
</evidence>
<comment type="caution">
    <text evidence="1">The sequence shown here is derived from an EMBL/GenBank/DDBJ whole genome shotgun (WGS) entry which is preliminary data.</text>
</comment>
<gene>
    <name evidence="1" type="ORF">FLL46_01575</name>
</gene>
<proteinExistence type="predicted"/>
<organism evidence="1 2">
    <name type="scientific">Aliikangiella coralliicola</name>
    <dbReference type="NCBI Taxonomy" id="2592383"/>
    <lineage>
        <taxon>Bacteria</taxon>
        <taxon>Pseudomonadati</taxon>
        <taxon>Pseudomonadota</taxon>
        <taxon>Gammaproteobacteria</taxon>
        <taxon>Oceanospirillales</taxon>
        <taxon>Pleioneaceae</taxon>
        <taxon>Aliikangiella</taxon>
    </lineage>
</organism>
<sequence length="237" mass="26761">MLYVIVKEQPGLLVKIYRCLNQADYRITSHHLNHNPKEGKVSVKLVIAEGDLPIPFSLESQLLNIDGCLDIMYEEPNWEISNADGDNKISDEVDKKIKSTALAIVNDFGNVENFVQGFRRKFDESAASLQVYRLGVEVGAAIYQNDYSLGKPLEIEKALKRMLSNAIKKFGKVSCSKRTLTIENNIFCNLRNPDSECDFTKGFITGFLKNSPKTNKVKIQNYSCRSHGQVACSFEFH</sequence>
<dbReference type="SUPFAM" id="SSF55021">
    <property type="entry name" value="ACT-like"/>
    <property type="match status" value="1"/>
</dbReference>
<dbReference type="Proteomes" id="UP000315439">
    <property type="component" value="Unassembled WGS sequence"/>
</dbReference>
<dbReference type="SUPFAM" id="SSF111126">
    <property type="entry name" value="Ligand-binding domain in the NO signalling and Golgi transport"/>
    <property type="match status" value="1"/>
</dbReference>
<evidence type="ECO:0008006" key="3">
    <source>
        <dbReference type="Google" id="ProtNLM"/>
    </source>
</evidence>
<dbReference type="InterPro" id="IPR024096">
    <property type="entry name" value="NO_sig/Golgi_transp_ligand-bd"/>
</dbReference>
<accession>A0A545UJG5</accession>
<dbReference type="OrthoDB" id="6656431at2"/>
<dbReference type="InterPro" id="IPR045865">
    <property type="entry name" value="ACT-like_dom_sf"/>
</dbReference>
<reference evidence="1 2" key="1">
    <citation type="submission" date="2019-07" db="EMBL/GenBank/DDBJ databases">
        <title>Draft genome for Aliikangiella sp. M105.</title>
        <authorList>
            <person name="Wang G."/>
        </authorList>
    </citation>
    <scope>NUCLEOTIDE SEQUENCE [LARGE SCALE GENOMIC DNA]</scope>
    <source>
        <strain evidence="1 2">M105</strain>
    </source>
</reference>
<protein>
    <recommendedName>
        <fullName evidence="3">4-vinyl reductase 4VR domain-containing protein</fullName>
    </recommendedName>
</protein>
<dbReference type="EMBL" id="VIKS01000001">
    <property type="protein sequence ID" value="TQV89599.1"/>
    <property type="molecule type" value="Genomic_DNA"/>
</dbReference>
<dbReference type="AlphaFoldDB" id="A0A545UJG5"/>
<keyword evidence="2" id="KW-1185">Reference proteome</keyword>
<dbReference type="Gene3D" id="3.30.1380.20">
    <property type="entry name" value="Trafficking protein particle complex subunit 3"/>
    <property type="match status" value="1"/>
</dbReference>
<dbReference type="RefSeq" id="WP_142891663.1">
    <property type="nucleotide sequence ID" value="NZ_ML660160.1"/>
</dbReference>
<name>A0A545UJG5_9GAMM</name>
<evidence type="ECO:0000313" key="2">
    <source>
        <dbReference type="Proteomes" id="UP000315439"/>
    </source>
</evidence>